<comment type="caution">
    <text evidence="2">The sequence shown here is derived from an EMBL/GenBank/DDBJ whole genome shotgun (WGS) entry which is preliminary data.</text>
</comment>
<feature type="compositionally biased region" description="Basic and acidic residues" evidence="1">
    <location>
        <begin position="12"/>
        <end position="36"/>
    </location>
</feature>
<feature type="region of interest" description="Disordered" evidence="1">
    <location>
        <begin position="1"/>
        <end position="36"/>
    </location>
</feature>
<sequence length="117" mass="13781">MAAVFISSNQQEKWKAGSRGTRDLQKLEKQDENEKGFQQKITINEDNRYQHLDPECERLKLQLKVRPNDKRDLTQKTGLHRDGQVCKEQFTQKIITQLKPRQPGMAECWHQMEADSK</sequence>
<dbReference type="Proteomes" id="UP000053232">
    <property type="component" value="Unassembled WGS sequence"/>
</dbReference>
<dbReference type="AlphaFoldDB" id="A0A073HYX2"/>
<protein>
    <submittedName>
        <fullName evidence="2">Uncharacterized protein</fullName>
    </submittedName>
</protein>
<organism evidence="2 3">
    <name type="scientific">Oxytricha trifallax</name>
    <dbReference type="NCBI Taxonomy" id="1172189"/>
    <lineage>
        <taxon>Eukaryota</taxon>
        <taxon>Sar</taxon>
        <taxon>Alveolata</taxon>
        <taxon>Ciliophora</taxon>
        <taxon>Intramacronucleata</taxon>
        <taxon>Spirotrichea</taxon>
        <taxon>Stichotrichia</taxon>
        <taxon>Sporadotrichida</taxon>
        <taxon>Oxytrichidae</taxon>
        <taxon>Oxytrichinae</taxon>
        <taxon>Oxytricha</taxon>
    </lineage>
</organism>
<proteinExistence type="predicted"/>
<feature type="compositionally biased region" description="Polar residues" evidence="1">
    <location>
        <begin position="1"/>
        <end position="11"/>
    </location>
</feature>
<gene>
    <name evidence="2" type="ORF">OXYTRIMIC_772</name>
</gene>
<reference evidence="3" key="1">
    <citation type="journal article" date="2014" name="Cell">
        <title>The Architecture of a Scrambled Genome Reveals Massive Levels of Genomic Rearrangement during Development.</title>
        <authorList>
            <person name="Chen X."/>
            <person name="Bracht J.R."/>
            <person name="Goldman A.D."/>
            <person name="Dolzhenko E."/>
            <person name="Clay D.M."/>
            <person name="Swart E.C."/>
            <person name="Perlman D.H."/>
            <person name="Doak T.G."/>
            <person name="Stuart A."/>
            <person name="Amemiya C.T."/>
            <person name="Sebra R.P."/>
            <person name="Landweber L.F."/>
        </authorList>
    </citation>
    <scope>NUCLEOTIDE SEQUENCE [LARGE SCALE GENOMIC DNA]</scope>
    <source>
        <strain evidence="3">JRB310</strain>
    </source>
</reference>
<evidence type="ECO:0000256" key="1">
    <source>
        <dbReference type="SAM" id="MobiDB-lite"/>
    </source>
</evidence>
<evidence type="ECO:0000313" key="2">
    <source>
        <dbReference type="EMBL" id="KEJ82634.1"/>
    </source>
</evidence>
<name>A0A073HYX2_9SPIT</name>
<keyword evidence="3" id="KW-1185">Reference proteome</keyword>
<dbReference type="EMBL" id="ARYC01009558">
    <property type="protein sequence ID" value="KEJ82634.1"/>
    <property type="molecule type" value="Genomic_DNA"/>
</dbReference>
<evidence type="ECO:0000313" key="3">
    <source>
        <dbReference type="Proteomes" id="UP000053232"/>
    </source>
</evidence>
<accession>A0A073HYX2</accession>